<comment type="similarity">
    <text evidence="3">Belongs to the FAD-dependent oxidoreductase family.</text>
</comment>
<comment type="cofactor">
    <cofactor evidence="1">
        <name>FAD</name>
        <dbReference type="ChEBI" id="CHEBI:57692"/>
    </cofactor>
</comment>
<proteinExistence type="inferred from homology"/>
<evidence type="ECO:0000256" key="7">
    <source>
        <dbReference type="ARBA" id="ARBA00022946"/>
    </source>
</evidence>
<sequence>MNILRAPALRSVRLTTRSRQALPFHRVYSTVNHNQAATSNYTPWFIGSILVFGPILFKLTSPPPKKKQVEAHQVTQTPAPELAPVSTPAPVKTIKKPYVLIGAGTASFAAAQAIRENEPDANVIIIGNESYAPYMRPPLSKELWFSEDPEVANKLVFKDWQGNERNAIYKDISEYQVISDASGSDEPSTKTKLLLNKTVTKLDVENHTVTLNDGSKIYYNKVLLATGGEPKQLPGAKDVANVSDFRSVDDFKKLDAIAKNGAHIAVVGGGFLGSELAVALAKRAEKENIKVTQVFPEEGNMANVFPGYLTKWTTGRVRKLGVDVKTNSAIAAFKNGENNKVVLELAQDEQLAVDHVVVAVGIEPRVELARAAGLEIDEKRAGVVVNAELEARTDVFAAGDMVSFHDVQLGRRRIEHHDHAVLSGRHAGENMVGAAKPYKHQSMFWSDLGPEVGYEAIGLVDSQLSTVSVWAKATAADTPAASGDASAVTKSNSLQDEKFGKGLVFYTRDQQIVGLLLFNVFGKVQVARDIIDAGYKVDQIDSLLKQFSLHDEESH</sequence>
<dbReference type="OrthoDB" id="6029at2759"/>
<keyword evidence="9" id="KW-0520">NAD</keyword>
<protein>
    <recommendedName>
        <fullName evidence="16">Apoptosis-inducing factor 1, mitochondrial</fullName>
    </recommendedName>
</protein>
<evidence type="ECO:0000256" key="4">
    <source>
        <dbReference type="ARBA" id="ARBA00022630"/>
    </source>
</evidence>
<dbReference type="PRINTS" id="PR00411">
    <property type="entry name" value="PNDRDTASEI"/>
</dbReference>
<evidence type="ECO:0000313" key="14">
    <source>
        <dbReference type="EMBL" id="ORZ00489.1"/>
    </source>
</evidence>
<dbReference type="SMART" id="SM01353">
    <property type="entry name" value="AIF_C"/>
    <property type="match status" value="1"/>
</dbReference>
<evidence type="ECO:0000256" key="5">
    <source>
        <dbReference type="ARBA" id="ARBA00022703"/>
    </source>
</evidence>
<evidence type="ECO:0000256" key="11">
    <source>
        <dbReference type="ARBA" id="ARBA00047786"/>
    </source>
</evidence>
<dbReference type="GO" id="GO:0006915">
    <property type="term" value="P:apoptotic process"/>
    <property type="evidence" value="ECO:0007669"/>
    <property type="project" value="UniProtKB-KW"/>
</dbReference>
<dbReference type="PANTHER" id="PTHR43557:SF4">
    <property type="entry name" value="APOPTOSIS-INDUCING FACTOR 1, MITOCHONDRIAL"/>
    <property type="match status" value="1"/>
</dbReference>
<name>A0A1X2HMD6_SYNRA</name>
<evidence type="ECO:0008006" key="16">
    <source>
        <dbReference type="Google" id="ProtNLM"/>
    </source>
</evidence>
<dbReference type="EMBL" id="MCGN01000002">
    <property type="protein sequence ID" value="ORZ00489.1"/>
    <property type="molecule type" value="Genomic_DNA"/>
</dbReference>
<keyword evidence="8" id="KW-0560">Oxidoreductase</keyword>
<accession>A0A1X2HMD6</accession>
<dbReference type="AlphaFoldDB" id="A0A1X2HMD6"/>
<evidence type="ECO:0000259" key="13">
    <source>
        <dbReference type="Pfam" id="PF14721"/>
    </source>
</evidence>
<dbReference type="GO" id="GO:0005739">
    <property type="term" value="C:mitochondrion"/>
    <property type="evidence" value="ECO:0007669"/>
    <property type="project" value="UniProtKB-SubCell"/>
</dbReference>
<dbReference type="STRING" id="13706.A0A1X2HMD6"/>
<evidence type="ECO:0000313" key="15">
    <source>
        <dbReference type="Proteomes" id="UP000242180"/>
    </source>
</evidence>
<keyword evidence="5" id="KW-0053">Apoptosis</keyword>
<dbReference type="GO" id="GO:0016174">
    <property type="term" value="F:NAD(P)H oxidase H2O2-forming activity"/>
    <property type="evidence" value="ECO:0007669"/>
    <property type="project" value="TreeGrafter"/>
</dbReference>
<dbReference type="InParanoid" id="A0A1X2HMD6"/>
<evidence type="ECO:0000256" key="1">
    <source>
        <dbReference type="ARBA" id="ARBA00001974"/>
    </source>
</evidence>
<dbReference type="SUPFAM" id="SSF55424">
    <property type="entry name" value="FAD/NAD-linked reductases, dimerisation (C-terminal) domain"/>
    <property type="match status" value="1"/>
</dbReference>
<dbReference type="OMA" id="RSIFFEH"/>
<dbReference type="Proteomes" id="UP000242180">
    <property type="component" value="Unassembled WGS sequence"/>
</dbReference>
<comment type="caution">
    <text evidence="14">The sequence shown here is derived from an EMBL/GenBank/DDBJ whole genome shotgun (WGS) entry which is preliminary data.</text>
</comment>
<evidence type="ECO:0000256" key="8">
    <source>
        <dbReference type="ARBA" id="ARBA00023002"/>
    </source>
</evidence>
<evidence type="ECO:0000256" key="2">
    <source>
        <dbReference type="ARBA" id="ARBA00004173"/>
    </source>
</evidence>
<dbReference type="InterPro" id="IPR016156">
    <property type="entry name" value="FAD/NAD-linked_Rdtase_dimer_sf"/>
</dbReference>
<evidence type="ECO:0000256" key="6">
    <source>
        <dbReference type="ARBA" id="ARBA00022827"/>
    </source>
</evidence>
<dbReference type="InterPro" id="IPR050446">
    <property type="entry name" value="FAD-oxidoreductase/Apoptosis"/>
</dbReference>
<dbReference type="GO" id="GO:0046983">
    <property type="term" value="F:protein dimerization activity"/>
    <property type="evidence" value="ECO:0007669"/>
    <property type="project" value="InterPro"/>
</dbReference>
<dbReference type="InterPro" id="IPR029324">
    <property type="entry name" value="AIF_C"/>
</dbReference>
<evidence type="ECO:0000256" key="3">
    <source>
        <dbReference type="ARBA" id="ARBA00006442"/>
    </source>
</evidence>
<comment type="catalytic activity">
    <reaction evidence="11">
        <text>A + NADH + H(+) = AH2 + NAD(+)</text>
        <dbReference type="Rhea" id="RHEA:11356"/>
        <dbReference type="ChEBI" id="CHEBI:13193"/>
        <dbReference type="ChEBI" id="CHEBI:15378"/>
        <dbReference type="ChEBI" id="CHEBI:17499"/>
        <dbReference type="ChEBI" id="CHEBI:57540"/>
        <dbReference type="ChEBI" id="CHEBI:57945"/>
    </reaction>
</comment>
<dbReference type="Gene3D" id="3.50.50.60">
    <property type="entry name" value="FAD/NAD(P)-binding domain"/>
    <property type="match status" value="2"/>
</dbReference>
<gene>
    <name evidence="14" type="ORF">BCR43DRAFT_485305</name>
</gene>
<dbReference type="PRINTS" id="PR00368">
    <property type="entry name" value="FADPNR"/>
</dbReference>
<dbReference type="Pfam" id="PF07992">
    <property type="entry name" value="Pyr_redox_2"/>
    <property type="match status" value="1"/>
</dbReference>
<dbReference type="Pfam" id="PF14721">
    <property type="entry name" value="AIF_C"/>
    <property type="match status" value="1"/>
</dbReference>
<keyword evidence="10" id="KW-0496">Mitochondrion</keyword>
<evidence type="ECO:0000256" key="10">
    <source>
        <dbReference type="ARBA" id="ARBA00023128"/>
    </source>
</evidence>
<dbReference type="Gene3D" id="3.30.390.30">
    <property type="match status" value="1"/>
</dbReference>
<evidence type="ECO:0000256" key="9">
    <source>
        <dbReference type="ARBA" id="ARBA00023027"/>
    </source>
</evidence>
<dbReference type="FunCoup" id="A0A1X2HMD6">
    <property type="interactions" value="358"/>
</dbReference>
<keyword evidence="4" id="KW-0285">Flavoprotein</keyword>
<dbReference type="InterPro" id="IPR023753">
    <property type="entry name" value="FAD/NAD-binding_dom"/>
</dbReference>
<reference evidence="14 15" key="1">
    <citation type="submission" date="2016-07" db="EMBL/GenBank/DDBJ databases">
        <title>Pervasive Adenine N6-methylation of Active Genes in Fungi.</title>
        <authorList>
            <consortium name="DOE Joint Genome Institute"/>
            <person name="Mondo S.J."/>
            <person name="Dannebaum R.O."/>
            <person name="Kuo R.C."/>
            <person name="Labutti K."/>
            <person name="Haridas S."/>
            <person name="Kuo A."/>
            <person name="Salamov A."/>
            <person name="Ahrendt S.R."/>
            <person name="Lipzen A."/>
            <person name="Sullivan W."/>
            <person name="Andreopoulos W.B."/>
            <person name="Clum A."/>
            <person name="Lindquist E."/>
            <person name="Daum C."/>
            <person name="Ramamoorthy G.K."/>
            <person name="Gryganskyi A."/>
            <person name="Culley D."/>
            <person name="Magnuson J.K."/>
            <person name="James T.Y."/>
            <person name="O'Malley M.A."/>
            <person name="Stajich J.E."/>
            <person name="Spatafora J.W."/>
            <person name="Visel A."/>
            <person name="Grigoriev I.V."/>
        </authorList>
    </citation>
    <scope>NUCLEOTIDE SEQUENCE [LARGE SCALE GENOMIC DNA]</scope>
    <source>
        <strain evidence="14 15">NRRL 2496</strain>
    </source>
</reference>
<dbReference type="PANTHER" id="PTHR43557">
    <property type="entry name" value="APOPTOSIS-INDUCING FACTOR 1"/>
    <property type="match status" value="1"/>
</dbReference>
<dbReference type="GO" id="GO:0071949">
    <property type="term" value="F:FAD binding"/>
    <property type="evidence" value="ECO:0007669"/>
    <property type="project" value="TreeGrafter"/>
</dbReference>
<comment type="subcellular location">
    <subcellularLocation>
        <location evidence="2">Mitochondrion</location>
    </subcellularLocation>
</comment>
<organism evidence="14 15">
    <name type="scientific">Syncephalastrum racemosum</name>
    <name type="common">Filamentous fungus</name>
    <dbReference type="NCBI Taxonomy" id="13706"/>
    <lineage>
        <taxon>Eukaryota</taxon>
        <taxon>Fungi</taxon>
        <taxon>Fungi incertae sedis</taxon>
        <taxon>Mucoromycota</taxon>
        <taxon>Mucoromycotina</taxon>
        <taxon>Mucoromycetes</taxon>
        <taxon>Mucorales</taxon>
        <taxon>Syncephalastraceae</taxon>
        <taxon>Syncephalastrum</taxon>
    </lineage>
</organism>
<feature type="domain" description="Mitochondrial apoptosis-inducing factor C-terminal" evidence="13">
    <location>
        <begin position="427"/>
        <end position="486"/>
    </location>
</feature>
<feature type="domain" description="FAD/NAD(P)-binding" evidence="12">
    <location>
        <begin position="98"/>
        <end position="424"/>
    </location>
</feature>
<dbReference type="GO" id="GO:0033108">
    <property type="term" value="P:mitochondrial respiratory chain complex assembly"/>
    <property type="evidence" value="ECO:0007669"/>
    <property type="project" value="TreeGrafter"/>
</dbReference>
<dbReference type="SUPFAM" id="SSF51905">
    <property type="entry name" value="FAD/NAD(P)-binding domain"/>
    <property type="match status" value="2"/>
</dbReference>
<evidence type="ECO:0000259" key="12">
    <source>
        <dbReference type="Pfam" id="PF07992"/>
    </source>
</evidence>
<keyword evidence="7" id="KW-0809">Transit peptide</keyword>
<keyword evidence="15" id="KW-1185">Reference proteome</keyword>
<keyword evidence="6" id="KW-0274">FAD</keyword>
<dbReference type="InterPro" id="IPR036188">
    <property type="entry name" value="FAD/NAD-bd_sf"/>
</dbReference>